<keyword evidence="6 12" id="KW-0560">Oxidoreductase</keyword>
<dbReference type="EMBL" id="CABFUZ020000238">
    <property type="protein sequence ID" value="VVM08282.1"/>
    <property type="molecule type" value="Genomic_DNA"/>
</dbReference>
<gene>
    <name evidence="12" type="primary">xdhB</name>
    <name evidence="12" type="ORF">MAMC_02036</name>
</gene>
<evidence type="ECO:0000256" key="4">
    <source>
        <dbReference type="ARBA" id="ARBA00022714"/>
    </source>
</evidence>
<dbReference type="SUPFAM" id="SSF54665">
    <property type="entry name" value="CO dehydrogenase molybdoprotein N-domain-like"/>
    <property type="match status" value="1"/>
</dbReference>
<evidence type="ECO:0000256" key="2">
    <source>
        <dbReference type="ARBA" id="ARBA00001974"/>
    </source>
</evidence>
<comment type="cofactor">
    <cofactor evidence="1">
        <name>Mo-molybdopterin</name>
        <dbReference type="ChEBI" id="CHEBI:71302"/>
    </cofactor>
</comment>
<sequence>MMVGNPIPDESAEEHVTGRAVFTDDCLGRFPNLLHAWPVVSPFPHARVRRIDPSPALASPEVEAVLTAADLPGANDVGDPAGKEPLFPEEVCYHRQPVAWVLAESAAAARRGAEAVAVHYKPLPALLTLDEARAAASFHCGPVRLGRGEAQRAFERSPKRLEGSLLLGGQEHFALETQAALAWREPSGDLAVLSATQHPAQTQEVVARVLGLPLHRVTVECPRMGGGFGGKEVQAAPYAAIAALGCWRTGRPVRVRLPRWLDMALTGKRHPFLGRFRAGFDLDGRLHCILLELFADGGWSLDLSEAVLRRALLHIDNLYWIPAFEAIGYVCRTHKTSQTAFRGFGAPQAVALIEEVMTRIAQTLDLPGPQVRERNFYRPGQRTHYGQKVEGAERILRIWETLQAESRFRERAIEIEKANRLQPDRKRGIALMGAKYGIAFTQRFLNQAGALVLLYRDGSAQVNHGGTEMGQGLQTKIRQIAASLLGLPWQAVRVMPARTDKIPNSSPTAASSGCDLNGAAVADACRTLRRRLLPVASDLLEAPSGSLSFGQGRAWVRDRAERALPIARIVEESYRRRIPLFAYGSASTPGLSFDWGRGRGSPFRYFAFGAAVSE</sequence>
<evidence type="ECO:0000256" key="9">
    <source>
        <dbReference type="ARBA" id="ARBA00034078"/>
    </source>
</evidence>
<dbReference type="FunFam" id="3.30.365.10:FF:000002">
    <property type="entry name" value="Xanthine dehydrogenase oxidase"/>
    <property type="match status" value="1"/>
</dbReference>
<accession>A0A5E6MGZ6</accession>
<evidence type="ECO:0000259" key="11">
    <source>
        <dbReference type="SMART" id="SM01008"/>
    </source>
</evidence>
<dbReference type="SUPFAM" id="SSF56003">
    <property type="entry name" value="Molybdenum cofactor-binding domain"/>
    <property type="match status" value="1"/>
</dbReference>
<feature type="non-terminal residue" evidence="12">
    <location>
        <position position="614"/>
    </location>
</feature>
<keyword evidence="4" id="KW-0001">2Fe-2S</keyword>
<comment type="similarity">
    <text evidence="3">Belongs to the xanthine dehydrogenase family.</text>
</comment>
<comment type="cofactor">
    <cofactor evidence="10">
        <name>Mo-molybdopterin cytosine dinucleotide</name>
        <dbReference type="ChEBI" id="CHEBI:71308"/>
    </cofactor>
</comment>
<proteinExistence type="inferred from homology"/>
<feature type="domain" description="Aldehyde oxidase/xanthine dehydrogenase a/b hammerhead" evidence="11">
    <location>
        <begin position="17"/>
        <end position="124"/>
    </location>
</feature>
<dbReference type="FunFam" id="3.30.365.10:FF:000001">
    <property type="entry name" value="Xanthine dehydrogenase oxidase"/>
    <property type="match status" value="1"/>
</dbReference>
<name>A0A5E6MGZ6_9BACT</name>
<dbReference type="InterPro" id="IPR016208">
    <property type="entry name" value="Ald_Oxase/xanthine_DH-like"/>
</dbReference>
<dbReference type="GO" id="GO:0051537">
    <property type="term" value="F:2 iron, 2 sulfur cluster binding"/>
    <property type="evidence" value="ECO:0007669"/>
    <property type="project" value="UniProtKB-KW"/>
</dbReference>
<organism evidence="12 13">
    <name type="scientific">Methylacidimicrobium cyclopophantes</name>
    <dbReference type="NCBI Taxonomy" id="1041766"/>
    <lineage>
        <taxon>Bacteria</taxon>
        <taxon>Pseudomonadati</taxon>
        <taxon>Verrucomicrobiota</taxon>
        <taxon>Methylacidimicrobium</taxon>
    </lineage>
</organism>
<comment type="cofactor">
    <cofactor evidence="9">
        <name>[2Fe-2S] cluster</name>
        <dbReference type="ChEBI" id="CHEBI:190135"/>
    </cofactor>
</comment>
<comment type="caution">
    <text evidence="12">The sequence shown here is derived from an EMBL/GenBank/DDBJ whole genome shotgun (WGS) entry which is preliminary data.</text>
</comment>
<dbReference type="Pfam" id="PF20256">
    <property type="entry name" value="MoCoBD_2"/>
    <property type="match status" value="1"/>
</dbReference>
<evidence type="ECO:0000256" key="3">
    <source>
        <dbReference type="ARBA" id="ARBA00006849"/>
    </source>
</evidence>
<evidence type="ECO:0000256" key="8">
    <source>
        <dbReference type="ARBA" id="ARBA00023014"/>
    </source>
</evidence>
<dbReference type="SMART" id="SM01008">
    <property type="entry name" value="Ald_Xan_dh_C"/>
    <property type="match status" value="1"/>
</dbReference>
<keyword evidence="13" id="KW-1185">Reference proteome</keyword>
<dbReference type="GO" id="GO:0004854">
    <property type="term" value="F:xanthine dehydrogenase activity"/>
    <property type="evidence" value="ECO:0007669"/>
    <property type="project" value="UniProtKB-EC"/>
</dbReference>
<dbReference type="Gene3D" id="3.30.365.10">
    <property type="entry name" value="Aldehyde oxidase/xanthine dehydrogenase, molybdopterin binding domain"/>
    <property type="match status" value="4"/>
</dbReference>
<evidence type="ECO:0000256" key="7">
    <source>
        <dbReference type="ARBA" id="ARBA00023004"/>
    </source>
</evidence>
<dbReference type="PANTHER" id="PTHR45444:SF3">
    <property type="entry name" value="XANTHINE DEHYDROGENASE"/>
    <property type="match status" value="1"/>
</dbReference>
<dbReference type="InterPro" id="IPR037165">
    <property type="entry name" value="AldOxase/xan_DH_Mopterin-bd_sf"/>
</dbReference>
<dbReference type="Gene3D" id="3.90.1170.50">
    <property type="entry name" value="Aldehyde oxidase/xanthine dehydrogenase, a/b hammerhead"/>
    <property type="match status" value="1"/>
</dbReference>
<evidence type="ECO:0000256" key="5">
    <source>
        <dbReference type="ARBA" id="ARBA00022723"/>
    </source>
</evidence>
<dbReference type="Pfam" id="PF01315">
    <property type="entry name" value="Ald_Xan_dh_C"/>
    <property type="match status" value="1"/>
</dbReference>
<keyword evidence="8" id="KW-0411">Iron-sulfur</keyword>
<comment type="cofactor">
    <cofactor evidence="2">
        <name>FAD</name>
        <dbReference type="ChEBI" id="CHEBI:57692"/>
    </cofactor>
</comment>
<dbReference type="InterPro" id="IPR000674">
    <property type="entry name" value="Ald_Oxase/Xan_DH_a/b"/>
</dbReference>
<evidence type="ECO:0000313" key="12">
    <source>
        <dbReference type="EMBL" id="VVM08282.1"/>
    </source>
</evidence>
<evidence type="ECO:0000256" key="6">
    <source>
        <dbReference type="ARBA" id="ARBA00023002"/>
    </source>
</evidence>
<dbReference type="EC" id="1.17.1.4" evidence="12"/>
<dbReference type="Proteomes" id="UP000381693">
    <property type="component" value="Unassembled WGS sequence"/>
</dbReference>
<dbReference type="InterPro" id="IPR008274">
    <property type="entry name" value="AldOxase/xan_DH_MoCoBD1"/>
</dbReference>
<dbReference type="InterPro" id="IPR036856">
    <property type="entry name" value="Ald_Oxase/Xan_DH_a/b_sf"/>
</dbReference>
<keyword evidence="7" id="KW-0408">Iron</keyword>
<evidence type="ECO:0000313" key="13">
    <source>
        <dbReference type="Proteomes" id="UP000381693"/>
    </source>
</evidence>
<reference evidence="12" key="1">
    <citation type="submission" date="2019-09" db="EMBL/GenBank/DDBJ databases">
        <authorList>
            <person name="Cremers G."/>
        </authorList>
    </citation>
    <scope>NUCLEOTIDE SEQUENCE [LARGE SCALE GENOMIC DNA]</scope>
    <source>
        <strain evidence="12">3B</strain>
    </source>
</reference>
<dbReference type="InterPro" id="IPR046867">
    <property type="entry name" value="AldOxase/xan_DH_MoCoBD2"/>
</dbReference>
<dbReference type="GO" id="GO:0005506">
    <property type="term" value="F:iron ion binding"/>
    <property type="evidence" value="ECO:0007669"/>
    <property type="project" value="InterPro"/>
</dbReference>
<dbReference type="PANTHER" id="PTHR45444">
    <property type="entry name" value="XANTHINE DEHYDROGENASE"/>
    <property type="match status" value="1"/>
</dbReference>
<keyword evidence="5" id="KW-0479">Metal-binding</keyword>
<protein>
    <submittedName>
        <fullName evidence="12">Partial xanthine dehydrogenase large subunit</fullName>
        <ecNumber evidence="12">1.17.1.4</ecNumber>
    </submittedName>
</protein>
<dbReference type="RefSeq" id="WP_246189653.1">
    <property type="nucleotide sequence ID" value="NZ_CABFUZ020000238.1"/>
</dbReference>
<dbReference type="Pfam" id="PF02738">
    <property type="entry name" value="MoCoBD_1"/>
    <property type="match status" value="1"/>
</dbReference>
<evidence type="ECO:0000256" key="1">
    <source>
        <dbReference type="ARBA" id="ARBA00001924"/>
    </source>
</evidence>
<evidence type="ECO:0000256" key="10">
    <source>
        <dbReference type="ARBA" id="ARBA00053029"/>
    </source>
</evidence>
<dbReference type="AlphaFoldDB" id="A0A5E6MGZ6"/>